<sequence length="206" mass="22569">MILINLLPHREAARKRRRETFYAALGASAVLGCLIAGAAFLWYQAQIADQQAKNSFLQAEIKKLEAEIKEISTLQAEIAALRARQQAVEDLQGDRNMPVHLLNELVRQLPDGVYLTSMKQDNQTVTLLGQAQSNERVSELLRNLGNNSPWLVKPELVEITAGNVSLSPRDQRRVANFTMRIGLKRPTDAQKPAAGTGAASSSAGKG</sequence>
<evidence type="ECO:0000256" key="2">
    <source>
        <dbReference type="SAM" id="MobiDB-lite"/>
    </source>
</evidence>
<comment type="caution">
    <text evidence="4">The sequence shown here is derived from an EMBL/GenBank/DDBJ whole genome shotgun (WGS) entry which is preliminary data.</text>
</comment>
<dbReference type="RefSeq" id="WP_345535298.1">
    <property type="nucleotide sequence ID" value="NZ_BAABGJ010000001.1"/>
</dbReference>
<name>A0ABP8GSH4_9BURK</name>
<dbReference type="InterPro" id="IPR007813">
    <property type="entry name" value="PilN"/>
</dbReference>
<evidence type="ECO:0000256" key="1">
    <source>
        <dbReference type="SAM" id="Coils"/>
    </source>
</evidence>
<evidence type="ECO:0000256" key="3">
    <source>
        <dbReference type="SAM" id="Phobius"/>
    </source>
</evidence>
<dbReference type="InterPro" id="IPR052534">
    <property type="entry name" value="Extracell_DNA_Util/SecSys_Comp"/>
</dbReference>
<feature type="coiled-coil region" evidence="1">
    <location>
        <begin position="47"/>
        <end position="91"/>
    </location>
</feature>
<feature type="compositionally biased region" description="Low complexity" evidence="2">
    <location>
        <begin position="193"/>
        <end position="206"/>
    </location>
</feature>
<evidence type="ECO:0000313" key="4">
    <source>
        <dbReference type="EMBL" id="GAA4329220.1"/>
    </source>
</evidence>
<accession>A0ABP8GSH4</accession>
<dbReference type="PANTHER" id="PTHR40278">
    <property type="entry name" value="DNA UTILIZATION PROTEIN HOFN"/>
    <property type="match status" value="1"/>
</dbReference>
<dbReference type="PANTHER" id="PTHR40278:SF2">
    <property type="entry name" value="TYPE IV PILUS INNER MEMBRANE COMPONENT PILN"/>
    <property type="match status" value="1"/>
</dbReference>
<organism evidence="4 5">
    <name type="scientific">Variovorax defluvii</name>
    <dbReference type="NCBI Taxonomy" id="913761"/>
    <lineage>
        <taxon>Bacteria</taxon>
        <taxon>Pseudomonadati</taxon>
        <taxon>Pseudomonadota</taxon>
        <taxon>Betaproteobacteria</taxon>
        <taxon>Burkholderiales</taxon>
        <taxon>Comamonadaceae</taxon>
        <taxon>Variovorax</taxon>
    </lineage>
</organism>
<feature type="transmembrane region" description="Helical" evidence="3">
    <location>
        <begin position="21"/>
        <end position="43"/>
    </location>
</feature>
<keyword evidence="3" id="KW-0812">Transmembrane</keyword>
<keyword evidence="3" id="KW-1133">Transmembrane helix</keyword>
<protein>
    <submittedName>
        <fullName evidence="4">Type 4a pilus biogenesis protein PilN</fullName>
    </submittedName>
</protein>
<keyword evidence="1" id="KW-0175">Coiled coil</keyword>
<dbReference type="Pfam" id="PF05137">
    <property type="entry name" value="PilN"/>
    <property type="match status" value="1"/>
</dbReference>
<dbReference type="Proteomes" id="UP001500975">
    <property type="component" value="Unassembled WGS sequence"/>
</dbReference>
<evidence type="ECO:0000313" key="5">
    <source>
        <dbReference type="Proteomes" id="UP001500975"/>
    </source>
</evidence>
<gene>
    <name evidence="4" type="primary">pilN</name>
    <name evidence="4" type="ORF">GCM10023165_02050</name>
</gene>
<dbReference type="EMBL" id="BAABGJ010000001">
    <property type="protein sequence ID" value="GAA4329220.1"/>
    <property type="molecule type" value="Genomic_DNA"/>
</dbReference>
<proteinExistence type="predicted"/>
<feature type="region of interest" description="Disordered" evidence="2">
    <location>
        <begin position="184"/>
        <end position="206"/>
    </location>
</feature>
<reference evidence="5" key="1">
    <citation type="journal article" date="2019" name="Int. J. Syst. Evol. Microbiol.">
        <title>The Global Catalogue of Microorganisms (GCM) 10K type strain sequencing project: providing services to taxonomists for standard genome sequencing and annotation.</title>
        <authorList>
            <consortium name="The Broad Institute Genomics Platform"/>
            <consortium name="The Broad Institute Genome Sequencing Center for Infectious Disease"/>
            <person name="Wu L."/>
            <person name="Ma J."/>
        </authorList>
    </citation>
    <scope>NUCLEOTIDE SEQUENCE [LARGE SCALE GENOMIC DNA]</scope>
    <source>
        <strain evidence="5">JCM 17804</strain>
    </source>
</reference>
<keyword evidence="5" id="KW-1185">Reference proteome</keyword>
<keyword evidence="3" id="KW-0472">Membrane</keyword>